<feature type="compositionally biased region" description="Basic and acidic residues" evidence="1">
    <location>
        <begin position="30"/>
        <end position="43"/>
    </location>
</feature>
<gene>
    <name evidence="2" type="ORF">LLUT_LOCUS24513</name>
</gene>
<sequence>MSMRGNLDRNRYEEQKNVASQARMKTKLIVQEKRNARQCKNSDVDNDGDDAILNGYKRR</sequence>
<proteinExistence type="predicted"/>
<accession>A0AAV1XQ72</accession>
<dbReference type="EMBL" id="CAXHTB010000017">
    <property type="protein sequence ID" value="CAL0323453.1"/>
    <property type="molecule type" value="Genomic_DNA"/>
</dbReference>
<keyword evidence="3" id="KW-1185">Reference proteome</keyword>
<organism evidence="2 3">
    <name type="scientific">Lupinus luteus</name>
    <name type="common">European yellow lupine</name>
    <dbReference type="NCBI Taxonomy" id="3873"/>
    <lineage>
        <taxon>Eukaryota</taxon>
        <taxon>Viridiplantae</taxon>
        <taxon>Streptophyta</taxon>
        <taxon>Embryophyta</taxon>
        <taxon>Tracheophyta</taxon>
        <taxon>Spermatophyta</taxon>
        <taxon>Magnoliopsida</taxon>
        <taxon>eudicotyledons</taxon>
        <taxon>Gunneridae</taxon>
        <taxon>Pentapetalae</taxon>
        <taxon>rosids</taxon>
        <taxon>fabids</taxon>
        <taxon>Fabales</taxon>
        <taxon>Fabaceae</taxon>
        <taxon>Papilionoideae</taxon>
        <taxon>50 kb inversion clade</taxon>
        <taxon>genistoids sensu lato</taxon>
        <taxon>core genistoids</taxon>
        <taxon>Genisteae</taxon>
        <taxon>Lupinus</taxon>
    </lineage>
</organism>
<comment type="caution">
    <text evidence="2">The sequence shown here is derived from an EMBL/GenBank/DDBJ whole genome shotgun (WGS) entry which is preliminary data.</text>
</comment>
<dbReference type="AlphaFoldDB" id="A0AAV1XQ72"/>
<name>A0AAV1XQ72_LUPLU</name>
<evidence type="ECO:0000256" key="1">
    <source>
        <dbReference type="SAM" id="MobiDB-lite"/>
    </source>
</evidence>
<evidence type="ECO:0000313" key="2">
    <source>
        <dbReference type="EMBL" id="CAL0323453.1"/>
    </source>
</evidence>
<reference evidence="2 3" key="1">
    <citation type="submission" date="2024-03" db="EMBL/GenBank/DDBJ databases">
        <authorList>
            <person name="Martinez-Hernandez J."/>
        </authorList>
    </citation>
    <scope>NUCLEOTIDE SEQUENCE [LARGE SCALE GENOMIC DNA]</scope>
</reference>
<evidence type="ECO:0000313" key="3">
    <source>
        <dbReference type="Proteomes" id="UP001497480"/>
    </source>
</evidence>
<dbReference type="Proteomes" id="UP001497480">
    <property type="component" value="Unassembled WGS sequence"/>
</dbReference>
<feature type="region of interest" description="Disordered" evidence="1">
    <location>
        <begin position="1"/>
        <end position="59"/>
    </location>
</feature>
<feature type="compositionally biased region" description="Basic and acidic residues" evidence="1">
    <location>
        <begin position="1"/>
        <end position="16"/>
    </location>
</feature>
<protein>
    <submittedName>
        <fullName evidence="2">Uncharacterized protein</fullName>
    </submittedName>
</protein>